<proteinExistence type="predicted"/>
<dbReference type="KEGG" id="hazt:108675686"/>
<feature type="coiled-coil region" evidence="1">
    <location>
        <begin position="197"/>
        <end position="224"/>
    </location>
</feature>
<dbReference type="AlphaFoldDB" id="A0A8B7NZE7"/>
<dbReference type="OrthoDB" id="6402901at2759"/>
<reference evidence="3" key="1">
    <citation type="submission" date="2025-08" db="UniProtKB">
        <authorList>
            <consortium name="RefSeq"/>
        </authorList>
    </citation>
    <scope>IDENTIFICATION</scope>
    <source>
        <tissue evidence="3">Whole organism</tissue>
    </source>
</reference>
<sequence>MIVSNSFVNFLNGLDKLQLNILVDQVSAALVLLLSNSTASLADLFKLSLSGSGEQALMSSLSCTKAFVQQLVPAVAALILKCGSFGPTESLASCGLMRPPSEVVLRAYNNHQTLLDPLLHSLLNSAPLMELCGVSHELSVVSGISTRSRLCEPHAFLQLSTCIPPHLQHLQRAASNPETTEGSEDTATEEAKNEVILDLYKDDLVNLHNSLEEIQRKLDSFQYQG</sequence>
<accession>A0A8B7NZE7</accession>
<dbReference type="GeneID" id="108675686"/>
<organism evidence="2 3">
    <name type="scientific">Hyalella azteca</name>
    <name type="common">Amphipod</name>
    <dbReference type="NCBI Taxonomy" id="294128"/>
    <lineage>
        <taxon>Eukaryota</taxon>
        <taxon>Metazoa</taxon>
        <taxon>Ecdysozoa</taxon>
        <taxon>Arthropoda</taxon>
        <taxon>Crustacea</taxon>
        <taxon>Multicrustacea</taxon>
        <taxon>Malacostraca</taxon>
        <taxon>Eumalacostraca</taxon>
        <taxon>Peracarida</taxon>
        <taxon>Amphipoda</taxon>
        <taxon>Senticaudata</taxon>
        <taxon>Talitrida</taxon>
        <taxon>Talitroidea</taxon>
        <taxon>Hyalellidae</taxon>
        <taxon>Hyalella</taxon>
    </lineage>
</organism>
<evidence type="ECO:0000313" key="3">
    <source>
        <dbReference type="RefSeq" id="XP_018019204.1"/>
    </source>
</evidence>
<keyword evidence="1" id="KW-0175">Coiled coil</keyword>
<evidence type="ECO:0000313" key="2">
    <source>
        <dbReference type="Proteomes" id="UP000694843"/>
    </source>
</evidence>
<protein>
    <submittedName>
        <fullName evidence="3">Uncharacterized protein LOC108675686</fullName>
    </submittedName>
</protein>
<dbReference type="RefSeq" id="XP_018019204.1">
    <property type="nucleotide sequence ID" value="XM_018163715.2"/>
</dbReference>
<dbReference type="Proteomes" id="UP000694843">
    <property type="component" value="Unplaced"/>
</dbReference>
<keyword evidence="2" id="KW-1185">Reference proteome</keyword>
<gene>
    <name evidence="3" type="primary">LOC108675686</name>
</gene>
<evidence type="ECO:0000256" key="1">
    <source>
        <dbReference type="SAM" id="Coils"/>
    </source>
</evidence>
<name>A0A8B7NZE7_HYAAZ</name>